<keyword evidence="2" id="KW-1185">Reference proteome</keyword>
<sequence length="33" mass="3855">MVYLGVIFPCSTEYVSPLVVLKKKFEYVEIPDF</sequence>
<evidence type="ECO:0000313" key="1">
    <source>
        <dbReference type="EMBL" id="VEN34608.1"/>
    </source>
</evidence>
<dbReference type="EMBL" id="CAACVG010000849">
    <property type="protein sequence ID" value="VEN34608.1"/>
    <property type="molecule type" value="Genomic_DNA"/>
</dbReference>
<gene>
    <name evidence="1" type="ORF">CALMAC_LOCUS740</name>
</gene>
<accession>A0A653BGA8</accession>
<protein>
    <submittedName>
        <fullName evidence="1">Uncharacterized protein</fullName>
    </submittedName>
</protein>
<reference evidence="1 2" key="1">
    <citation type="submission" date="2019-01" db="EMBL/GenBank/DDBJ databases">
        <authorList>
            <person name="Sayadi A."/>
        </authorList>
    </citation>
    <scope>NUCLEOTIDE SEQUENCE [LARGE SCALE GENOMIC DNA]</scope>
</reference>
<proteinExistence type="predicted"/>
<dbReference type="Proteomes" id="UP000410492">
    <property type="component" value="Unassembled WGS sequence"/>
</dbReference>
<dbReference type="AlphaFoldDB" id="A0A653BGA8"/>
<dbReference type="OrthoDB" id="7605699at2759"/>
<name>A0A653BGA8_CALMS</name>
<evidence type="ECO:0000313" key="2">
    <source>
        <dbReference type="Proteomes" id="UP000410492"/>
    </source>
</evidence>
<organism evidence="1 2">
    <name type="scientific">Callosobruchus maculatus</name>
    <name type="common">Southern cowpea weevil</name>
    <name type="synonym">Pulse bruchid</name>
    <dbReference type="NCBI Taxonomy" id="64391"/>
    <lineage>
        <taxon>Eukaryota</taxon>
        <taxon>Metazoa</taxon>
        <taxon>Ecdysozoa</taxon>
        <taxon>Arthropoda</taxon>
        <taxon>Hexapoda</taxon>
        <taxon>Insecta</taxon>
        <taxon>Pterygota</taxon>
        <taxon>Neoptera</taxon>
        <taxon>Endopterygota</taxon>
        <taxon>Coleoptera</taxon>
        <taxon>Polyphaga</taxon>
        <taxon>Cucujiformia</taxon>
        <taxon>Chrysomeloidea</taxon>
        <taxon>Chrysomelidae</taxon>
        <taxon>Bruchinae</taxon>
        <taxon>Bruchini</taxon>
        <taxon>Callosobruchus</taxon>
    </lineage>
</organism>